<comment type="caution">
    <text evidence="1">The sequence shown here is derived from an EMBL/GenBank/DDBJ whole genome shotgun (WGS) entry which is preliminary data.</text>
</comment>
<keyword evidence="2" id="KW-1185">Reference proteome</keyword>
<protein>
    <submittedName>
        <fullName evidence="1">Uncharacterized protein</fullName>
    </submittedName>
</protein>
<accession>A0ACC2UXM4</accession>
<name>A0ACC2UXM4_9TREE</name>
<dbReference type="Proteomes" id="UP001227268">
    <property type="component" value="Unassembled WGS sequence"/>
</dbReference>
<organism evidence="1 2">
    <name type="scientific">Naganishia friedmannii</name>
    <dbReference type="NCBI Taxonomy" id="89922"/>
    <lineage>
        <taxon>Eukaryota</taxon>
        <taxon>Fungi</taxon>
        <taxon>Dikarya</taxon>
        <taxon>Basidiomycota</taxon>
        <taxon>Agaricomycotina</taxon>
        <taxon>Tremellomycetes</taxon>
        <taxon>Filobasidiales</taxon>
        <taxon>Filobasidiaceae</taxon>
        <taxon>Naganishia</taxon>
    </lineage>
</organism>
<evidence type="ECO:0000313" key="2">
    <source>
        <dbReference type="Proteomes" id="UP001227268"/>
    </source>
</evidence>
<reference evidence="1" key="1">
    <citation type="submission" date="2023-04" db="EMBL/GenBank/DDBJ databases">
        <title>Draft Genome sequencing of Naganishia species isolated from polar environments using Oxford Nanopore Technology.</title>
        <authorList>
            <person name="Leo P."/>
            <person name="Venkateswaran K."/>
        </authorList>
    </citation>
    <scope>NUCLEOTIDE SEQUENCE</scope>
    <source>
        <strain evidence="1">MNA-CCFEE 5423</strain>
    </source>
</reference>
<evidence type="ECO:0000313" key="1">
    <source>
        <dbReference type="EMBL" id="KAJ9091112.1"/>
    </source>
</evidence>
<sequence length="102" mass="12262">MWHLLPDNIWLDLCNYVVIVTPLKALQVEQIRRCDRDLKAVYVNEDNKTAEIMKRVWLKEFERIFVTSEQLKEDDWGDLFRDEAWFQDVQAIIIDEAHVVVE</sequence>
<gene>
    <name evidence="1" type="ORF">QFC21_007318</name>
</gene>
<proteinExistence type="predicted"/>
<dbReference type="EMBL" id="JASBWT010000063">
    <property type="protein sequence ID" value="KAJ9091112.1"/>
    <property type="molecule type" value="Genomic_DNA"/>
</dbReference>